<dbReference type="Pfam" id="PF03453">
    <property type="entry name" value="MoeA_N"/>
    <property type="match status" value="1"/>
</dbReference>
<evidence type="ECO:0000313" key="4">
    <source>
        <dbReference type="Proteomes" id="UP000192911"/>
    </source>
</evidence>
<evidence type="ECO:0000313" key="3">
    <source>
        <dbReference type="EMBL" id="SMF58375.1"/>
    </source>
</evidence>
<dbReference type="GO" id="GO:0046872">
    <property type="term" value="F:metal ion binding"/>
    <property type="evidence" value="ECO:0007669"/>
    <property type="project" value="UniProtKB-UniRule"/>
</dbReference>
<dbReference type="InterPro" id="IPR005110">
    <property type="entry name" value="MoeA_linker/N"/>
</dbReference>
<dbReference type="AlphaFoldDB" id="A0A1X7FT95"/>
<gene>
    <name evidence="3" type="ORF">SAMN06295900_11174</name>
</gene>
<dbReference type="PANTHER" id="PTHR10192">
    <property type="entry name" value="MOLYBDOPTERIN BIOSYNTHESIS PROTEIN"/>
    <property type="match status" value="1"/>
</dbReference>
<dbReference type="Gene3D" id="2.40.340.10">
    <property type="entry name" value="MoeA, C-terminal, domain IV"/>
    <property type="match status" value="1"/>
</dbReference>
<dbReference type="Proteomes" id="UP000192911">
    <property type="component" value="Unassembled WGS sequence"/>
</dbReference>
<dbReference type="InterPro" id="IPR036135">
    <property type="entry name" value="MoeA_linker/N_sf"/>
</dbReference>
<dbReference type="PANTHER" id="PTHR10192:SF5">
    <property type="entry name" value="GEPHYRIN"/>
    <property type="match status" value="1"/>
</dbReference>
<name>A0A1X7FT95_TRICW</name>
<dbReference type="GO" id="GO:0005737">
    <property type="term" value="C:cytoplasm"/>
    <property type="evidence" value="ECO:0007669"/>
    <property type="project" value="TreeGrafter"/>
</dbReference>
<comment type="function">
    <text evidence="1">Catalyzes the insertion of molybdate into adenylated molybdopterin with the concomitant release of AMP.</text>
</comment>
<keyword evidence="1" id="KW-0460">Magnesium</keyword>
<comment type="similarity">
    <text evidence="1">Belongs to the MoeA family.</text>
</comment>
<keyword evidence="1" id="KW-0808">Transferase</keyword>
<comment type="cofactor">
    <cofactor evidence="1">
        <name>Mg(2+)</name>
        <dbReference type="ChEBI" id="CHEBI:18420"/>
    </cofactor>
</comment>
<dbReference type="InterPro" id="IPR036688">
    <property type="entry name" value="MoeA_C_domain_IV_sf"/>
</dbReference>
<dbReference type="GO" id="GO:0061599">
    <property type="term" value="F:molybdopterin molybdotransferase activity"/>
    <property type="evidence" value="ECO:0007669"/>
    <property type="project" value="UniProtKB-UniRule"/>
</dbReference>
<dbReference type="SUPFAM" id="SSF53218">
    <property type="entry name" value="Molybdenum cofactor biosynthesis proteins"/>
    <property type="match status" value="1"/>
</dbReference>
<dbReference type="Gene3D" id="2.170.190.11">
    <property type="entry name" value="Molybdopterin biosynthesis moea protein, domain 3"/>
    <property type="match status" value="1"/>
</dbReference>
<feature type="domain" description="MoeA N-terminal and linker" evidence="2">
    <location>
        <begin position="2"/>
        <end position="146"/>
    </location>
</feature>
<accession>A0A1X7FT95</accession>
<dbReference type="EC" id="2.10.1.1" evidence="1"/>
<keyword evidence="1" id="KW-0479">Metal-binding</keyword>
<dbReference type="GO" id="GO:0006777">
    <property type="term" value="P:Mo-molybdopterin cofactor biosynthetic process"/>
    <property type="evidence" value="ECO:0007669"/>
    <property type="project" value="UniProtKB-UniRule"/>
</dbReference>
<evidence type="ECO:0000259" key="2">
    <source>
        <dbReference type="Pfam" id="PF03453"/>
    </source>
</evidence>
<dbReference type="SUPFAM" id="SSF63867">
    <property type="entry name" value="MoeA C-terminal domain-like"/>
    <property type="match status" value="1"/>
</dbReference>
<protein>
    <recommendedName>
        <fullName evidence="1">Molybdopterin molybdenumtransferase</fullName>
        <ecNumber evidence="1">2.10.1.1</ecNumber>
    </recommendedName>
</protein>
<sequence>MRVAAEPIVAPENVPRVPYSESRGLALRSEQTAGASPETPVRFDIKVDVEALLKFGANQPLRPLDPGWAEYLPCAGLPLPGKADAIVPHPRRYDEGPALDSLVLTASIPSGEGALMPGQDYEAGTTLVRTGERITPEAQAILIAAGIRTLRVVKRPRIIVAVASCDLLPIDHAREAWQRPDSNGPYIRSLLQRWGYEVPAVEYLPLVNSWLPEPVSHSTFRQYVQELKRLVASYDLIIGTGMPERSIGGVSGLASCPGFLSPIPVQVAQRPGGLFSFGRSQDRSPPRSELRKHYRADGSAAALQRILYEDQAVLVNLPGFTSNVGVLMHMFVRRIVDELEHVSHPRPYWRTGKLSHEIGRDANTHRVLWGNAIVTSGGQITLCAPYPQPVEGLAALAKANALIAAPSGQGPLCAGTPVHYLSL</sequence>
<dbReference type="Gene3D" id="3.90.105.10">
    <property type="entry name" value="Molybdopterin biosynthesis moea protein, domain 2"/>
    <property type="match status" value="1"/>
</dbReference>
<organism evidence="3 4">
    <name type="scientific">Trinickia caryophylli</name>
    <name type="common">Paraburkholderia caryophylli</name>
    <dbReference type="NCBI Taxonomy" id="28094"/>
    <lineage>
        <taxon>Bacteria</taxon>
        <taxon>Pseudomonadati</taxon>
        <taxon>Pseudomonadota</taxon>
        <taxon>Betaproteobacteria</taxon>
        <taxon>Burkholderiales</taxon>
        <taxon>Burkholderiaceae</taxon>
        <taxon>Trinickia</taxon>
    </lineage>
</organism>
<comment type="pathway">
    <text evidence="1">Cofactor biosynthesis; molybdopterin biosynthesis.</text>
</comment>
<dbReference type="InterPro" id="IPR036425">
    <property type="entry name" value="MoaB/Mog-like_dom_sf"/>
</dbReference>
<dbReference type="InterPro" id="IPR038987">
    <property type="entry name" value="MoeA-like"/>
</dbReference>
<dbReference type="UniPathway" id="UPA00344"/>
<keyword evidence="1" id="KW-0500">Molybdenum</keyword>
<keyword evidence="4" id="KW-1185">Reference proteome</keyword>
<dbReference type="Gene3D" id="3.40.980.10">
    <property type="entry name" value="MoaB/Mog-like domain"/>
    <property type="match status" value="1"/>
</dbReference>
<dbReference type="EMBL" id="FXAH01000011">
    <property type="protein sequence ID" value="SMF58375.1"/>
    <property type="molecule type" value="Genomic_DNA"/>
</dbReference>
<dbReference type="STRING" id="28094.SAMN06295900_11174"/>
<dbReference type="SUPFAM" id="SSF63882">
    <property type="entry name" value="MoeA N-terminal region -like"/>
    <property type="match status" value="1"/>
</dbReference>
<reference evidence="4" key="1">
    <citation type="submission" date="2017-04" db="EMBL/GenBank/DDBJ databases">
        <authorList>
            <person name="Varghese N."/>
            <person name="Submissions S."/>
        </authorList>
    </citation>
    <scope>NUCLEOTIDE SEQUENCE [LARGE SCALE GENOMIC DNA]</scope>
    <source>
        <strain evidence="4">Ballard 720</strain>
    </source>
</reference>
<keyword evidence="1" id="KW-0501">Molybdenum cofactor biosynthesis</keyword>
<proteinExistence type="inferred from homology"/>
<comment type="catalytic activity">
    <reaction evidence="1">
        <text>adenylyl-molybdopterin + molybdate = Mo-molybdopterin + AMP + H(+)</text>
        <dbReference type="Rhea" id="RHEA:35047"/>
        <dbReference type="ChEBI" id="CHEBI:15378"/>
        <dbReference type="ChEBI" id="CHEBI:36264"/>
        <dbReference type="ChEBI" id="CHEBI:62727"/>
        <dbReference type="ChEBI" id="CHEBI:71302"/>
        <dbReference type="ChEBI" id="CHEBI:456215"/>
    </reaction>
</comment>
<evidence type="ECO:0000256" key="1">
    <source>
        <dbReference type="RuleBase" id="RU365090"/>
    </source>
</evidence>